<name>A0A1Q6DSW3_METT1</name>
<gene>
    <name evidence="2" type="ORF">BTN85_2071</name>
</gene>
<dbReference type="Pfam" id="PF02697">
    <property type="entry name" value="VAPB_antitox"/>
    <property type="match status" value="1"/>
</dbReference>
<keyword evidence="3" id="KW-1185">Reference proteome</keyword>
<comment type="caution">
    <text evidence="2">The sequence shown here is derived from an EMBL/GenBank/DDBJ whole genome shotgun (WGS) entry which is preliminary data.</text>
</comment>
<dbReference type="AlphaFoldDB" id="A0A1Q6DSW3"/>
<evidence type="ECO:0000313" key="3">
    <source>
        <dbReference type="Proteomes" id="UP000185744"/>
    </source>
</evidence>
<dbReference type="InParanoid" id="A0A1Q6DSW3"/>
<proteinExistence type="predicted"/>
<accession>A0A1Q6DSW3</accession>
<reference evidence="2" key="1">
    <citation type="submission" date="2016-12" db="EMBL/GenBank/DDBJ databases">
        <title>Discovery of methanogenic haloarchaea.</title>
        <authorList>
            <person name="Sorokin D.Y."/>
            <person name="Makarova K.S."/>
            <person name="Abbas B."/>
            <person name="Ferrer M."/>
            <person name="Golyshin P.N."/>
        </authorList>
    </citation>
    <scope>NUCLEOTIDE SEQUENCE [LARGE SCALE GENOMIC DNA]</scope>
    <source>
        <strain evidence="2">HMET1</strain>
    </source>
</reference>
<dbReference type="InterPro" id="IPR003847">
    <property type="entry name" value="Put_antitoxin"/>
</dbReference>
<evidence type="ECO:0000313" key="2">
    <source>
        <dbReference type="EMBL" id="OKY77421.1"/>
    </source>
</evidence>
<dbReference type="EMBL" id="MSDW01000002">
    <property type="protein sequence ID" value="OKY77421.1"/>
    <property type="molecule type" value="Genomic_DNA"/>
</dbReference>
<protein>
    <submittedName>
        <fullName evidence="2">DNA binding protein containing RHH/copG family domain</fullName>
    </submittedName>
</protein>
<dbReference type="Proteomes" id="UP000185744">
    <property type="component" value="Unassembled WGS sequence"/>
</dbReference>
<sequence length="67" mass="7850">MVTEKGETIRIKESLYKRLKEMKRSDESFGDLIERLIEKKAPSYDELANSISKESAKAIREMKEEKN</sequence>
<keyword evidence="1" id="KW-1277">Toxin-antitoxin system</keyword>
<organism evidence="2 3">
    <name type="scientific">Methanohalarchaeum thermophilum</name>
    <dbReference type="NCBI Taxonomy" id="1903181"/>
    <lineage>
        <taxon>Archaea</taxon>
        <taxon>Methanobacteriati</taxon>
        <taxon>Methanobacteriota</taxon>
        <taxon>Methanonatronarchaeia</taxon>
        <taxon>Methanonatronarchaeales</taxon>
        <taxon>Methanonatronarchaeaceae</taxon>
        <taxon>Candidatus Methanohalarchaeum</taxon>
    </lineage>
</organism>
<evidence type="ECO:0000256" key="1">
    <source>
        <dbReference type="ARBA" id="ARBA00022649"/>
    </source>
</evidence>